<evidence type="ECO:0000313" key="2">
    <source>
        <dbReference type="Proteomes" id="UP000626092"/>
    </source>
</evidence>
<name>A0A834LBA9_RHOSS</name>
<evidence type="ECO:0000313" key="1">
    <source>
        <dbReference type="EMBL" id="KAF7128122.1"/>
    </source>
</evidence>
<gene>
    <name evidence="1" type="ORF">RHSIM_Rhsim11G0125100</name>
</gene>
<keyword evidence="2" id="KW-1185">Reference proteome</keyword>
<organism evidence="1 2">
    <name type="scientific">Rhododendron simsii</name>
    <name type="common">Sims's rhododendron</name>
    <dbReference type="NCBI Taxonomy" id="118357"/>
    <lineage>
        <taxon>Eukaryota</taxon>
        <taxon>Viridiplantae</taxon>
        <taxon>Streptophyta</taxon>
        <taxon>Embryophyta</taxon>
        <taxon>Tracheophyta</taxon>
        <taxon>Spermatophyta</taxon>
        <taxon>Magnoliopsida</taxon>
        <taxon>eudicotyledons</taxon>
        <taxon>Gunneridae</taxon>
        <taxon>Pentapetalae</taxon>
        <taxon>asterids</taxon>
        <taxon>Ericales</taxon>
        <taxon>Ericaceae</taxon>
        <taxon>Ericoideae</taxon>
        <taxon>Rhodoreae</taxon>
        <taxon>Rhododendron</taxon>
    </lineage>
</organism>
<reference evidence="1" key="1">
    <citation type="submission" date="2019-11" db="EMBL/GenBank/DDBJ databases">
        <authorList>
            <person name="Liu Y."/>
            <person name="Hou J."/>
            <person name="Li T.-Q."/>
            <person name="Guan C.-H."/>
            <person name="Wu X."/>
            <person name="Wu H.-Z."/>
            <person name="Ling F."/>
            <person name="Zhang R."/>
            <person name="Shi X.-G."/>
            <person name="Ren J.-P."/>
            <person name="Chen E.-F."/>
            <person name="Sun J.-M."/>
        </authorList>
    </citation>
    <scope>NUCLEOTIDE SEQUENCE</scope>
    <source>
        <strain evidence="1">Adult_tree_wgs_1</strain>
        <tissue evidence="1">Leaves</tissue>
    </source>
</reference>
<protein>
    <submittedName>
        <fullName evidence="1">Uncharacterized protein</fullName>
    </submittedName>
</protein>
<comment type="caution">
    <text evidence="1">The sequence shown here is derived from an EMBL/GenBank/DDBJ whole genome shotgun (WGS) entry which is preliminary data.</text>
</comment>
<sequence>MGIKCCLMLNFPEVVAVEPIADGEIGLKLIKKHRQGYRGVDDRIQVDSIMLFGDMSGHSCLIRAQIESSHLTGLCRGIAIWVSVTRELQEKIISVAVIQLI</sequence>
<proteinExistence type="predicted"/>
<accession>A0A834LBA9</accession>
<dbReference type="EMBL" id="WJXA01000011">
    <property type="protein sequence ID" value="KAF7128122.1"/>
    <property type="molecule type" value="Genomic_DNA"/>
</dbReference>
<dbReference type="Proteomes" id="UP000626092">
    <property type="component" value="Unassembled WGS sequence"/>
</dbReference>
<dbReference type="AlphaFoldDB" id="A0A834LBA9"/>